<dbReference type="Gene3D" id="1.10.150.470">
    <property type="match status" value="1"/>
</dbReference>
<dbReference type="GO" id="GO:0032259">
    <property type="term" value="P:methylation"/>
    <property type="evidence" value="ECO:0007669"/>
    <property type="project" value="UniProtKB-KW"/>
</dbReference>
<comment type="caution">
    <text evidence="3">The sequence shown here is derived from an EMBL/GenBank/DDBJ whole genome shotgun (WGS) entry which is preliminary data.</text>
</comment>
<sequence length="338" mass="38057">MNQMNQSIELIYSMLDQSSSYMSKQFDKSYLDALIDSAEQLFQQEMLIDMNAEQAAKLQEIYDSFNEEAYSKEEMRRGFQLAVLKGMKEMYTLPGAGVTADSVVMFVGYLAQKFLSAARGSSSEQDKPLVICDPAVGAANLLTGVCNALGIPTIGIGAEVDPTMVRLAYVNTNLQQHETELFHQDGLKPLFTDQCDMIVCDLPIGIYPNDKVAQTYELYKEDEVYTHHLFIEQAIRHVKAGGYMFFVIPNTLFSEPGADKLRAYITNQAHIQALLQLPSDLFQKGSIQKSIFILQKKGEQVKRPDQTLLAQLPPFSNQNRIIDKLQQINEWIQKEKGG</sequence>
<gene>
    <name evidence="3" type="ORF">J2S11_004071</name>
</gene>
<dbReference type="RefSeq" id="WP_307397618.1">
    <property type="nucleotide sequence ID" value="NZ_BAAADK010000047.1"/>
</dbReference>
<dbReference type="PANTHER" id="PTHR41313">
    <property type="entry name" value="ADENINE-SPECIFIC METHYLTRANSFERASE"/>
    <property type="match status" value="1"/>
</dbReference>
<dbReference type="Pfam" id="PF21106">
    <property type="entry name" value="YtxK_like"/>
    <property type="match status" value="1"/>
</dbReference>
<dbReference type="PIRSF" id="PIRSF026567">
    <property type="entry name" value="Adenine_mtase_bact_prd"/>
    <property type="match status" value="1"/>
</dbReference>
<keyword evidence="3" id="KW-0808">Transferase</keyword>
<evidence type="ECO:0000313" key="4">
    <source>
        <dbReference type="Proteomes" id="UP001235840"/>
    </source>
</evidence>
<evidence type="ECO:0000259" key="1">
    <source>
        <dbReference type="Pfam" id="PF02384"/>
    </source>
</evidence>
<feature type="domain" description="DNA methylase adenine-specific" evidence="1">
    <location>
        <begin position="128"/>
        <end position="310"/>
    </location>
</feature>
<proteinExistence type="predicted"/>
<evidence type="ECO:0000313" key="3">
    <source>
        <dbReference type="EMBL" id="MDQ0168119.1"/>
    </source>
</evidence>
<dbReference type="EC" id="2.1.1.72" evidence="3"/>
<dbReference type="InterPro" id="IPR048375">
    <property type="entry name" value="YtxK-like_N"/>
</dbReference>
<name>A0ABT9W4G2_9BACI</name>
<accession>A0ABT9W4G2</accession>
<dbReference type="Gene3D" id="3.40.50.150">
    <property type="entry name" value="Vaccinia Virus protein VP39"/>
    <property type="match status" value="1"/>
</dbReference>
<dbReference type="InterPro" id="IPR003356">
    <property type="entry name" value="DNA_methylase_A-5"/>
</dbReference>
<protein>
    <submittedName>
        <fullName evidence="3">Site-specific DNA-methyltransferase (Adenine-specific)</fullName>
        <ecNumber evidence="3">2.1.1.72</ecNumber>
    </submittedName>
</protein>
<dbReference type="InterPro" id="IPR029063">
    <property type="entry name" value="SAM-dependent_MTases_sf"/>
</dbReference>
<dbReference type="Pfam" id="PF02384">
    <property type="entry name" value="N6_Mtase"/>
    <property type="match status" value="1"/>
</dbReference>
<dbReference type="CDD" id="cd02440">
    <property type="entry name" value="AdoMet_MTases"/>
    <property type="match status" value="1"/>
</dbReference>
<organism evidence="3 4">
    <name type="scientific">Caldalkalibacillus horti</name>
    <dbReference type="NCBI Taxonomy" id="77523"/>
    <lineage>
        <taxon>Bacteria</taxon>
        <taxon>Bacillati</taxon>
        <taxon>Bacillota</taxon>
        <taxon>Bacilli</taxon>
        <taxon>Bacillales</taxon>
        <taxon>Bacillaceae</taxon>
        <taxon>Caldalkalibacillus</taxon>
    </lineage>
</organism>
<reference evidence="3 4" key="1">
    <citation type="submission" date="2023-07" db="EMBL/GenBank/DDBJ databases">
        <title>Genomic Encyclopedia of Type Strains, Phase IV (KMG-IV): sequencing the most valuable type-strain genomes for metagenomic binning, comparative biology and taxonomic classification.</title>
        <authorList>
            <person name="Goeker M."/>
        </authorList>
    </citation>
    <scope>NUCLEOTIDE SEQUENCE [LARGE SCALE GENOMIC DNA]</scope>
    <source>
        <strain evidence="3 4">DSM 12751</strain>
    </source>
</reference>
<feature type="domain" description="YtxK-like N-terminal helical" evidence="2">
    <location>
        <begin position="10"/>
        <end position="87"/>
    </location>
</feature>
<dbReference type="PANTHER" id="PTHR41313:SF1">
    <property type="entry name" value="DNA METHYLASE ADENINE-SPECIFIC DOMAIN-CONTAINING PROTEIN"/>
    <property type="match status" value="1"/>
</dbReference>
<dbReference type="SUPFAM" id="SSF53335">
    <property type="entry name" value="S-adenosyl-L-methionine-dependent methyltransferases"/>
    <property type="match status" value="1"/>
</dbReference>
<keyword evidence="4" id="KW-1185">Reference proteome</keyword>
<dbReference type="PRINTS" id="PR00507">
    <property type="entry name" value="N12N6MTFRASE"/>
</dbReference>
<dbReference type="EMBL" id="JAUSTY010000024">
    <property type="protein sequence ID" value="MDQ0168119.1"/>
    <property type="molecule type" value="Genomic_DNA"/>
</dbReference>
<dbReference type="GO" id="GO:0009007">
    <property type="term" value="F:site-specific DNA-methyltransferase (adenine-specific) activity"/>
    <property type="evidence" value="ECO:0007669"/>
    <property type="project" value="UniProtKB-EC"/>
</dbReference>
<dbReference type="InterPro" id="IPR016843">
    <property type="entry name" value="S-AdoMet-dep_Ade-MeTrfase_prd"/>
</dbReference>
<dbReference type="Proteomes" id="UP001235840">
    <property type="component" value="Unassembled WGS sequence"/>
</dbReference>
<evidence type="ECO:0000259" key="2">
    <source>
        <dbReference type="Pfam" id="PF21106"/>
    </source>
</evidence>
<keyword evidence="3" id="KW-0489">Methyltransferase</keyword>
<dbReference type="InterPro" id="IPR052933">
    <property type="entry name" value="DNA_Protect_Modify"/>
</dbReference>